<name>A0A0J9CHX7_9FIRM</name>
<dbReference type="Proteomes" id="UP000037392">
    <property type="component" value="Unassembled WGS sequence"/>
</dbReference>
<dbReference type="PATRIC" id="fig|742734.4.peg.121"/>
<dbReference type="Pfam" id="PF00535">
    <property type="entry name" value="Glycos_transf_2"/>
    <property type="match status" value="1"/>
</dbReference>
<protein>
    <recommendedName>
        <fullName evidence="1">Glycosyltransferase 2-like domain-containing protein</fullName>
    </recommendedName>
</protein>
<dbReference type="EMBL" id="ADLK01000001">
    <property type="protein sequence ID" value="KMW24254.1"/>
    <property type="molecule type" value="Genomic_DNA"/>
</dbReference>
<dbReference type="OrthoDB" id="9810303at2"/>
<dbReference type="CDD" id="cd00761">
    <property type="entry name" value="Glyco_tranf_GTA_type"/>
    <property type="match status" value="1"/>
</dbReference>
<dbReference type="SUPFAM" id="SSF53448">
    <property type="entry name" value="Nucleotide-diphospho-sugar transferases"/>
    <property type="match status" value="1"/>
</dbReference>
<feature type="domain" description="Glycosyltransferase 2-like" evidence="1">
    <location>
        <begin position="7"/>
        <end position="137"/>
    </location>
</feature>
<sequence>MEKIITFIIPAYNVEKYLSKCLNSFLDLSILDKLEVIIVNDGSTDKTEEIAKSYVGRYPDSYKLINKSNGGHGSAINIGSQIACGKYFKVIDADDWVITENLRRFISRLEELDVDIVVTPFHMIDMKTGRSQEQSFRSSDCIVNLNTIISDWSNYEGCMVFHGITYQTVFYQKYEHLLPHHIFYEDQEFSSIPCCHAENIALINIFIYQYMIGNVEQSIAAESQAKRIDHVEQVIDNMLHYYNNGVGMSQIAQEYLGLKIENIILVYYMVACIYEQDKIKGMHESLALNQKIQKNNSEMITRLNRKYRFYLLMNRMHISPGMYQWIMRPNCYGRFKYILNKCIRRV</sequence>
<dbReference type="GeneID" id="93163599"/>
<evidence type="ECO:0000313" key="3">
    <source>
        <dbReference type="Proteomes" id="UP000037392"/>
    </source>
</evidence>
<gene>
    <name evidence="2" type="ORF">HMPREF9470_00116</name>
</gene>
<dbReference type="AlphaFoldDB" id="A0A0J9CHX7"/>
<evidence type="ECO:0000313" key="2">
    <source>
        <dbReference type="EMBL" id="KMW24254.1"/>
    </source>
</evidence>
<dbReference type="PANTHER" id="PTHR22916">
    <property type="entry name" value="GLYCOSYLTRANSFERASE"/>
    <property type="match status" value="1"/>
</dbReference>
<dbReference type="Gene3D" id="3.90.550.10">
    <property type="entry name" value="Spore Coat Polysaccharide Biosynthesis Protein SpsA, Chain A"/>
    <property type="match status" value="1"/>
</dbReference>
<reference evidence="2 3" key="1">
    <citation type="submission" date="2011-04" db="EMBL/GenBank/DDBJ databases">
        <title>The Genome Sequence of Clostridium citroniae WAL-19142.</title>
        <authorList>
            <consortium name="The Broad Institute Genome Sequencing Platform"/>
            <person name="Earl A."/>
            <person name="Ward D."/>
            <person name="Feldgarden M."/>
            <person name="Gevers D."/>
            <person name="Warren Y.A."/>
            <person name="Tyrrell K.L."/>
            <person name="Citron D.M."/>
            <person name="Goldstein E.J."/>
            <person name="Daigneault M."/>
            <person name="Allen-Vercoe E."/>
            <person name="Young S.K."/>
            <person name="Zeng Q."/>
            <person name="Gargeya S."/>
            <person name="Fitzgerald M."/>
            <person name="Haas B."/>
            <person name="Abouelleil A."/>
            <person name="Alvarado L."/>
            <person name="Arachchi H.M."/>
            <person name="Berlin A."/>
            <person name="Brown A."/>
            <person name="Chapman S.B."/>
            <person name="Chen Z."/>
            <person name="Dunbar C."/>
            <person name="Freedman E."/>
            <person name="Gearin G."/>
            <person name="Gellesch M."/>
            <person name="Goldberg J."/>
            <person name="Griggs A."/>
            <person name="Gujja S."/>
            <person name="Heilman E.R."/>
            <person name="Heiman D."/>
            <person name="Howarth C."/>
            <person name="Larson L."/>
            <person name="Lui A."/>
            <person name="MacDonald P.J."/>
            <person name="Mehta T."/>
            <person name="Montmayeur A."/>
            <person name="Murphy C."/>
            <person name="Neiman D."/>
            <person name="Pearson M."/>
            <person name="Priest M."/>
            <person name="Roberts A."/>
            <person name="Saif S."/>
            <person name="Shea T."/>
            <person name="Shenoy N."/>
            <person name="Sisk P."/>
            <person name="Stolte C."/>
            <person name="Sykes S."/>
            <person name="White J."/>
            <person name="Yandava C."/>
            <person name="Wortman J."/>
            <person name="Nusbaum C."/>
            <person name="Birren B."/>
        </authorList>
    </citation>
    <scope>NUCLEOTIDE SEQUENCE [LARGE SCALE GENOMIC DNA]</scope>
    <source>
        <strain evidence="2 3">WAL-19142</strain>
    </source>
</reference>
<dbReference type="InterPro" id="IPR029044">
    <property type="entry name" value="Nucleotide-diphossugar_trans"/>
</dbReference>
<dbReference type="InterPro" id="IPR001173">
    <property type="entry name" value="Glyco_trans_2-like"/>
</dbReference>
<organism evidence="2 3">
    <name type="scientific">[Clostridium] citroniae WAL-19142</name>
    <dbReference type="NCBI Taxonomy" id="742734"/>
    <lineage>
        <taxon>Bacteria</taxon>
        <taxon>Bacillati</taxon>
        <taxon>Bacillota</taxon>
        <taxon>Clostridia</taxon>
        <taxon>Lachnospirales</taxon>
        <taxon>Lachnospiraceae</taxon>
        <taxon>Enterocloster</taxon>
    </lineage>
</organism>
<comment type="caution">
    <text evidence="2">The sequence shown here is derived from an EMBL/GenBank/DDBJ whole genome shotgun (WGS) entry which is preliminary data.</text>
</comment>
<evidence type="ECO:0000259" key="1">
    <source>
        <dbReference type="Pfam" id="PF00535"/>
    </source>
</evidence>
<accession>A0A0J9CHX7</accession>
<dbReference type="RefSeq" id="WP_048928971.1">
    <property type="nucleotide sequence ID" value="NZ_KQ235875.1"/>
</dbReference>
<proteinExistence type="predicted"/>